<dbReference type="OrthoDB" id="9813719at2"/>
<dbReference type="Pfam" id="PF02661">
    <property type="entry name" value="Fic"/>
    <property type="match status" value="1"/>
</dbReference>
<organism evidence="2 3">
    <name type="scientific">Bifidobacterium asteroides</name>
    <dbReference type="NCBI Taxonomy" id="1684"/>
    <lineage>
        <taxon>Bacteria</taxon>
        <taxon>Bacillati</taxon>
        <taxon>Actinomycetota</taxon>
        <taxon>Actinomycetes</taxon>
        <taxon>Bifidobacteriales</taxon>
        <taxon>Bifidobacteriaceae</taxon>
        <taxon>Bifidobacterium</taxon>
    </lineage>
</organism>
<dbReference type="SUPFAM" id="SSF140931">
    <property type="entry name" value="Fic-like"/>
    <property type="match status" value="1"/>
</dbReference>
<dbReference type="Gene3D" id="1.10.3290.10">
    <property type="entry name" value="Fido-like domain"/>
    <property type="match status" value="1"/>
</dbReference>
<dbReference type="Proteomes" id="UP000248128">
    <property type="component" value="Unassembled WGS sequence"/>
</dbReference>
<name>A0A318MQL3_9BIFI</name>
<dbReference type="PROSITE" id="PS51459">
    <property type="entry name" value="FIDO"/>
    <property type="match status" value="1"/>
</dbReference>
<evidence type="ECO:0000259" key="1">
    <source>
        <dbReference type="PROSITE" id="PS51459"/>
    </source>
</evidence>
<proteinExistence type="predicted"/>
<gene>
    <name evidence="2" type="ORF">DKK74_03015</name>
</gene>
<accession>A0A318MQL3</accession>
<sequence length="307" mass="33825">MPRGRASKALCQKGSGSWLSLDAVRPRLRASACCLRVITLSAYPKLRSASGPPGQCAQLFQTGAAGANIVDMTPAERQSSVAFAMRNLLLDVRQPSPSALQTASDFMAGRKQAEALADHARRLEAKADALTDALFLRTILICQRPWATEGDLEELRAIHRRLLPNLPEERMLRRPQPEDDASLYPATMLEQGAAAIGQELAAERNLASLDRPVFVERLAHYYDELSYLHPFADCDGMTLRIFLSRLSHDAGWDLDWGQADPTAHRRAIQRALRGSTDDLQALIAGMVRPVNPTRIFLIAGWDQGPAH</sequence>
<dbReference type="InterPro" id="IPR036597">
    <property type="entry name" value="Fido-like_dom_sf"/>
</dbReference>
<dbReference type="AlphaFoldDB" id="A0A318MQL3"/>
<feature type="domain" description="Fido" evidence="1">
    <location>
        <begin position="150"/>
        <end position="288"/>
    </location>
</feature>
<dbReference type="EMBL" id="QGLK01000001">
    <property type="protein sequence ID" value="PXY89993.1"/>
    <property type="molecule type" value="Genomic_DNA"/>
</dbReference>
<comment type="caution">
    <text evidence="2">The sequence shown here is derived from an EMBL/GenBank/DDBJ whole genome shotgun (WGS) entry which is preliminary data.</text>
</comment>
<evidence type="ECO:0000313" key="3">
    <source>
        <dbReference type="Proteomes" id="UP000248128"/>
    </source>
</evidence>
<evidence type="ECO:0000313" key="2">
    <source>
        <dbReference type="EMBL" id="PXY89993.1"/>
    </source>
</evidence>
<reference evidence="2 3" key="1">
    <citation type="submission" date="2018-05" db="EMBL/GenBank/DDBJ databases">
        <title>Reference genomes for bee gut microbiota database.</title>
        <authorList>
            <person name="Ellegaard K.M."/>
        </authorList>
    </citation>
    <scope>NUCLEOTIDE SEQUENCE [LARGE SCALE GENOMIC DNA]</scope>
    <source>
        <strain evidence="2 3">ESL0199</strain>
    </source>
</reference>
<protein>
    <submittedName>
        <fullName evidence="2">Cell filamentation protein Fic</fullName>
    </submittedName>
</protein>
<dbReference type="InterPro" id="IPR003812">
    <property type="entry name" value="Fido"/>
</dbReference>